<gene>
    <name evidence="3" type="ORF">WJX75_002022</name>
</gene>
<feature type="repeat" description="TPR" evidence="1">
    <location>
        <begin position="1463"/>
        <end position="1496"/>
    </location>
</feature>
<dbReference type="Pfam" id="PF13181">
    <property type="entry name" value="TPR_8"/>
    <property type="match status" value="1"/>
</dbReference>
<feature type="compositionally biased region" description="Low complexity" evidence="2">
    <location>
        <begin position="367"/>
        <end position="380"/>
    </location>
</feature>
<feature type="compositionally biased region" description="Low complexity" evidence="2">
    <location>
        <begin position="499"/>
        <end position="509"/>
    </location>
</feature>
<feature type="repeat" description="TPR" evidence="1">
    <location>
        <begin position="1537"/>
        <end position="1570"/>
    </location>
</feature>
<feature type="region of interest" description="Disordered" evidence="2">
    <location>
        <begin position="325"/>
        <end position="344"/>
    </location>
</feature>
<feature type="region of interest" description="Disordered" evidence="2">
    <location>
        <begin position="351"/>
        <end position="380"/>
    </location>
</feature>
<evidence type="ECO:0000256" key="1">
    <source>
        <dbReference type="PROSITE-ProRule" id="PRU00339"/>
    </source>
</evidence>
<feature type="compositionally biased region" description="Low complexity" evidence="2">
    <location>
        <begin position="199"/>
        <end position="208"/>
    </location>
</feature>
<dbReference type="PANTHER" id="PTHR45081:SF1">
    <property type="entry name" value="EF HAND FAMILY PROTEIN, PUTATIVE, EXPRESSED-RELATED"/>
    <property type="match status" value="1"/>
</dbReference>
<dbReference type="PANTHER" id="PTHR45081">
    <property type="entry name" value="EF HAND FAMILY PROTEIN, PUTATIVE, EXPRESSED-RELATED"/>
    <property type="match status" value="1"/>
</dbReference>
<feature type="compositionally biased region" description="Low complexity" evidence="2">
    <location>
        <begin position="326"/>
        <end position="338"/>
    </location>
</feature>
<accession>A0ABR2YH97</accession>
<evidence type="ECO:0000256" key="2">
    <source>
        <dbReference type="SAM" id="MobiDB-lite"/>
    </source>
</evidence>
<feature type="region of interest" description="Disordered" evidence="2">
    <location>
        <begin position="199"/>
        <end position="232"/>
    </location>
</feature>
<keyword evidence="4" id="KW-1185">Reference proteome</keyword>
<feature type="region of interest" description="Disordered" evidence="2">
    <location>
        <begin position="578"/>
        <end position="694"/>
    </location>
</feature>
<feature type="compositionally biased region" description="Polar residues" evidence="2">
    <location>
        <begin position="772"/>
        <end position="788"/>
    </location>
</feature>
<feature type="repeat" description="TPR" evidence="1">
    <location>
        <begin position="1639"/>
        <end position="1672"/>
    </location>
</feature>
<dbReference type="Pfam" id="PF13414">
    <property type="entry name" value="TPR_11"/>
    <property type="match status" value="1"/>
</dbReference>
<feature type="compositionally biased region" description="Low complexity" evidence="2">
    <location>
        <begin position="1356"/>
        <end position="1373"/>
    </location>
</feature>
<feature type="region of interest" description="Disordered" evidence="2">
    <location>
        <begin position="1731"/>
        <end position="1789"/>
    </location>
</feature>
<feature type="region of interest" description="Disordered" evidence="2">
    <location>
        <begin position="1354"/>
        <end position="1411"/>
    </location>
</feature>
<feature type="compositionally biased region" description="Low complexity" evidence="2">
    <location>
        <begin position="596"/>
        <end position="611"/>
    </location>
</feature>
<feature type="region of interest" description="Disordered" evidence="2">
    <location>
        <begin position="155"/>
        <end position="183"/>
    </location>
</feature>
<feature type="compositionally biased region" description="Polar residues" evidence="2">
    <location>
        <begin position="159"/>
        <end position="179"/>
    </location>
</feature>
<organism evidence="3 4">
    <name type="scientific">Coccomyxa subellipsoidea</name>
    <dbReference type="NCBI Taxonomy" id="248742"/>
    <lineage>
        <taxon>Eukaryota</taxon>
        <taxon>Viridiplantae</taxon>
        <taxon>Chlorophyta</taxon>
        <taxon>core chlorophytes</taxon>
        <taxon>Trebouxiophyceae</taxon>
        <taxon>Trebouxiophyceae incertae sedis</taxon>
        <taxon>Coccomyxaceae</taxon>
        <taxon>Coccomyxa</taxon>
    </lineage>
</organism>
<feature type="compositionally biased region" description="Low complexity" evidence="2">
    <location>
        <begin position="1774"/>
        <end position="1787"/>
    </location>
</feature>
<dbReference type="SUPFAM" id="SSF48452">
    <property type="entry name" value="TPR-like"/>
    <property type="match status" value="1"/>
</dbReference>
<dbReference type="InterPro" id="IPR011990">
    <property type="entry name" value="TPR-like_helical_dom_sf"/>
</dbReference>
<dbReference type="Proteomes" id="UP001491310">
    <property type="component" value="Unassembled WGS sequence"/>
</dbReference>
<evidence type="ECO:0000313" key="4">
    <source>
        <dbReference type="Proteomes" id="UP001491310"/>
    </source>
</evidence>
<dbReference type="SMART" id="SM00028">
    <property type="entry name" value="TPR"/>
    <property type="match status" value="6"/>
</dbReference>
<protein>
    <submittedName>
        <fullName evidence="3">Uncharacterized protein</fullName>
    </submittedName>
</protein>
<evidence type="ECO:0000313" key="3">
    <source>
        <dbReference type="EMBL" id="KAK9905549.1"/>
    </source>
</evidence>
<keyword evidence="1" id="KW-0802">TPR repeat</keyword>
<feature type="region of interest" description="Disordered" evidence="2">
    <location>
        <begin position="751"/>
        <end position="807"/>
    </location>
</feature>
<feature type="compositionally biased region" description="Low complexity" evidence="2">
    <location>
        <begin position="464"/>
        <end position="486"/>
    </location>
</feature>
<feature type="region of interest" description="Disordered" evidence="2">
    <location>
        <begin position="1203"/>
        <end position="1231"/>
    </location>
</feature>
<feature type="region of interest" description="Disordered" evidence="2">
    <location>
        <begin position="448"/>
        <end position="556"/>
    </location>
</feature>
<dbReference type="PROSITE" id="PS50005">
    <property type="entry name" value="TPR"/>
    <property type="match status" value="3"/>
</dbReference>
<feature type="region of interest" description="Disordered" evidence="2">
    <location>
        <begin position="1059"/>
        <end position="1097"/>
    </location>
</feature>
<reference evidence="3 4" key="1">
    <citation type="journal article" date="2024" name="Nat. Commun.">
        <title>Phylogenomics reveals the evolutionary origins of lichenization in chlorophyte algae.</title>
        <authorList>
            <person name="Puginier C."/>
            <person name="Libourel C."/>
            <person name="Otte J."/>
            <person name="Skaloud P."/>
            <person name="Haon M."/>
            <person name="Grisel S."/>
            <person name="Petersen M."/>
            <person name="Berrin J.G."/>
            <person name="Delaux P.M."/>
            <person name="Dal Grande F."/>
            <person name="Keller J."/>
        </authorList>
    </citation>
    <scope>NUCLEOTIDE SEQUENCE [LARGE SCALE GENOMIC DNA]</scope>
    <source>
        <strain evidence="3 4">SAG 216-7</strain>
    </source>
</reference>
<dbReference type="InterPro" id="IPR019734">
    <property type="entry name" value="TPR_rpt"/>
</dbReference>
<dbReference type="Gene3D" id="1.25.40.10">
    <property type="entry name" value="Tetratricopeptide repeat domain"/>
    <property type="match status" value="1"/>
</dbReference>
<dbReference type="Pfam" id="PF13432">
    <property type="entry name" value="TPR_16"/>
    <property type="match status" value="1"/>
</dbReference>
<sequence>MGSKTASPADLLEEGTKEVLTSVPQHSLEASFAPAAATAPIGQLLIKELPEAAMQTSAAATSAAVEGSAAKAAVTALECSTDVRTSAAHASAEDVTATAAGFAAMPLDSFPISAEEAISPETSGQAGSKTATLPFFTNTPGVAATPLLSFPISAEEASTEVSPDASSANQHIRQPTTPGGSLLRSFPIFEADINLSPSASEATSVASPSPTPPHSRDASRGVPAAPEVEPGFGGDALAEAAAAAAKQEPTAPIRHLPSIQELQRELAEGNAIDAVDQLQTAAAAANAATAPEAPGETVVTGAADARAAFSAGTFSSNVRAAEADSGDAAPTASAPPAAGYGGIEDPVAASKAVTEEAAQQLPGSHPAPDGARDQAAATAHASDVSASEALYMGVLPVASGSADRGVASVTKEQPEDASLDTQKLPVMATELQGNLDEVSGERAANVVAVRPRSKRSSDIPGTTPANASVSAGTAAPASPPALSVHAYVPTSPPKRPTSANAAPVAAAAPQHSYLPSAADPPVAGPAAEDRTAAQPAAQSQPSLVPPRQPAARPLATAAERSVLSVLAAQQASVLSAEGPVTPAEAGTQKQAVSSSEVAALTEEETPVAAAEEPLDVQHAPNPSLLPSRVENAPEEAQRSPGTDLKPAQPPAFRSALQRLRRPPSAERKVPLPAAEIAVPDKGADSSQAGAAHTAVRLAAAASGKDGADVATGSSSPDMVGPTEAGVFEAPSKRPLAFRESLQRLLSAAALASNASKEPTTDCSTEAEESAHARTQQGGVPATTPSKASQEADVATQRGKEPVLTPGSSVKVIRPDQAQSVAQSGAVEIPRASSYRLPILAGSLSNADEMAGADDVVMGSLPSRHPRQRLDFGERPANDGEPQLGASLEVVGRLRALRDFYTAADNEGPEDGEMNIDSCGCAEDSTADTPSASATAVAAQEAEALAALLGSTSEAADRALDEVSPMCLWTNPLCGQGDSPFIRPELQPQAQAPAHPTSEQEELLGWFKEQMMEQQEQRRSQFSSSLAEQSAAFAKAAAERMKAVEQGTPNLAAAPKLAVANSGRVERSPQETGSRLSSKFASMLPSSKGGKVRPARQNTSRAWVNPLCDDMASDDGSADISPLPAQRRVSAEMAGKGKPDQAGFGSAALLNSPALLNSGLIPAAHHTAHLSTSSPQVETGAMLSSSSGAWFNPSYGAAGMDTSFSSATSSNTTRSTSRVSIGGAPNAASPADASSFTFPATRGTSATSALSSLAGCSASLLADDGEAATPEFFASQRGEIFGSALDIMATQQSMYEDEPGQHLTATQTDLLGSTLHTRAAIPAQRSRAGDLLTTRQSMTSQQLLGSQYDVSPLETGPGALARGPAAAAAAAQLPERPEDLYNNTARSGSVKAAPTKTAPRSNERREDDSFDIDAEQDDVVETLAEVLSAARAIVESARPAADVSVPMSALRMRIGRLPEPGDGHAAHMACGSLLASKGFYEEAVISFRAALALRPRNARALFHLGNAQFALQGYADAERSFEAALKEVRLPGDERLVPKVHVNLGITLEADGRLLAACNHYQAAAQLEPSHFRARKLLGSAQYALADLPAARDALTSALALRPDYADAHCDLGCTLCALNEVEAAKQEFAAALAIMPRHLEALFNLGNLQRQCGEFEAAISNYEGVLQISPDHWRGLLNYSVALVGVGRDEEAKRALRRAFKLSGYSGKVAEEIGQLKRLARRGEDRARLGSLMDHISDKTASTVVQRPAASPPPQPKRLWRSPSGRGKPGTAGGASASQSSQQPPGSYLDVGLLGQLEPLASLTPGAIAAAATDANLDGAGSNVARSLPGFKGEPGAKCVSAAAAEGVLRRLMPDLAALRFQHLMRIVQNDFLRELEPADGGTDLGMLLALLVAVCRGDAASRLAAAHAVLNWRADFRGVTRSAAAQYARLLRSIYGGRKQRSLSRAEESPEDGLDVVSEQQFAQIVLSAKGGCPAFNALNAEVASAEVA</sequence>
<feature type="compositionally biased region" description="Low complexity" evidence="2">
    <location>
        <begin position="532"/>
        <end position="542"/>
    </location>
</feature>
<proteinExistence type="predicted"/>
<comment type="caution">
    <text evidence="3">The sequence shown here is derived from an EMBL/GenBank/DDBJ whole genome shotgun (WGS) entry which is preliminary data.</text>
</comment>
<dbReference type="PROSITE" id="PS50293">
    <property type="entry name" value="TPR_REGION"/>
    <property type="match status" value="1"/>
</dbReference>
<feature type="compositionally biased region" description="Polar residues" evidence="2">
    <location>
        <begin position="1069"/>
        <end position="1079"/>
    </location>
</feature>
<dbReference type="EMBL" id="JALJOT010000011">
    <property type="protein sequence ID" value="KAK9905549.1"/>
    <property type="molecule type" value="Genomic_DNA"/>
</dbReference>
<name>A0ABR2YH97_9CHLO</name>